<feature type="compositionally biased region" description="Basic and acidic residues" evidence="10">
    <location>
        <begin position="422"/>
        <end position="435"/>
    </location>
</feature>
<dbReference type="InterPro" id="IPR008521">
    <property type="entry name" value="Mg_trans_NIPA"/>
</dbReference>
<dbReference type="InterPro" id="IPR045040">
    <property type="entry name" value="PORR_fam"/>
</dbReference>
<evidence type="ECO:0000256" key="2">
    <source>
        <dbReference type="ARBA" id="ARBA00004412"/>
    </source>
</evidence>
<sequence length="988" mass="111398">MHFLHRALSSNLGRHRYHIRTLYDGVSSMRCPRDRGLDHAVARESHLKPLLNLKNIIISEPSKSIPLSLITQSKQTLDFPFRPIEFIRKYPSVFQEFHPGSLNIQPHIKLTPEVISLSSEEDLFYQTVDYKQEIAGRLLKLLMISRVNKVPLFLLERLKWELGLPRDYENVVIPEFPDYFRVVGGKELELVCWSDEFAVSEMEKKGAKDGNIQFSLQYSKDFEMDKKYKKWVDEWQKLPYMSPYKNAMHLGAKTDESDKWAVAVLHEVLSLFVGKKAERESLLYLGEYLGLRSRFKLAFLQHPGIFYVSTKIGTHTVVLKEAYKRGMLIERHALMNMRSKYIQLMNVVKDEVKSKSKHKKSRADVKKDEGEEAEDGESGEEKDVEMSDDDESDDSEEEEEEEEEEGEEDEGENAKRKKFERHRANFEERSSERSMGRRSNGRSTKDNEYTSSTRFSRRNNTRDDPNEYGSSNRFSKRTNARGGPNVYSNPKSFSRTNNRGDPNEYSNTKSFSRRTNNRGDPNEDASSTRFSRRTNTRGDSNEHGSSMRFSRRTNTRGDSNEYSSSTRFSKRTNHRADPNVPRRPPQKFDDVSGNRPRLILFVDIGYDQNGLSFAWLAQSAGIFLPWLKGRDVILCGSRAADENRIPGYTDKGTIHTRFRSGRVMFKDNWIGFGLAVGSSAFIGSSFIIKKKGLLRAGASGSRASSGGYGYLLEPLWWIGMATMIVGEFANFVAYTYAPAVLVTPLGALSIIVSAILAHFLLKEKLQKLGILGCILCVVGSIVIVLHAPGEHSISSVEEIWELAIQPAFLLYTVSAVAMVLVLVLHCEPRYGQTNIMVYIGVCSIIGSITVSAYASFLTTSSKDNLLLSILGFTASKRTLLSLNAPSQMEKVMSIKAIGIAIKLTLEGYSQALDTFNTSVVSPIYYAMFTSLTILASAIMFKDWSGQNASSIISALCGFITVLSGTMVLHSTRDPEKLPSAGNISFTFI</sequence>
<organism evidence="13 14">
    <name type="scientific">Penstemon davidsonii</name>
    <dbReference type="NCBI Taxonomy" id="160366"/>
    <lineage>
        <taxon>Eukaryota</taxon>
        <taxon>Viridiplantae</taxon>
        <taxon>Streptophyta</taxon>
        <taxon>Embryophyta</taxon>
        <taxon>Tracheophyta</taxon>
        <taxon>Spermatophyta</taxon>
        <taxon>Magnoliopsida</taxon>
        <taxon>eudicotyledons</taxon>
        <taxon>Gunneridae</taxon>
        <taxon>Pentapetalae</taxon>
        <taxon>asterids</taxon>
        <taxon>lamiids</taxon>
        <taxon>Lamiales</taxon>
        <taxon>Plantaginaceae</taxon>
        <taxon>Cheloneae</taxon>
        <taxon>Penstemon</taxon>
    </lineage>
</organism>
<keyword evidence="7 11" id="KW-1133">Transmembrane helix</keyword>
<dbReference type="PANTHER" id="PTHR31476">
    <property type="entry name" value="PROTEIN WHAT'S THIS FACTOR 1 HOMOLOG, CHLOROPLASTIC"/>
    <property type="match status" value="1"/>
</dbReference>
<evidence type="ECO:0000256" key="10">
    <source>
        <dbReference type="SAM" id="MobiDB-lite"/>
    </source>
</evidence>
<feature type="transmembrane region" description="Helical" evidence="11">
    <location>
        <begin position="835"/>
        <end position="856"/>
    </location>
</feature>
<dbReference type="SUPFAM" id="SSF103481">
    <property type="entry name" value="Multidrug resistance efflux transporter EmrE"/>
    <property type="match status" value="1"/>
</dbReference>
<evidence type="ECO:0000256" key="3">
    <source>
        <dbReference type="ARBA" id="ARBA00007001"/>
    </source>
</evidence>
<evidence type="ECO:0000256" key="5">
    <source>
        <dbReference type="ARBA" id="ARBA00022692"/>
    </source>
</evidence>
<feature type="transmembrane region" description="Helical" evidence="11">
    <location>
        <begin position="952"/>
        <end position="969"/>
    </location>
</feature>
<evidence type="ECO:0000256" key="9">
    <source>
        <dbReference type="ARBA" id="ARBA00025284"/>
    </source>
</evidence>
<feature type="region of interest" description="Disordered" evidence="10">
    <location>
        <begin position="353"/>
        <end position="591"/>
    </location>
</feature>
<dbReference type="EMBL" id="JAYDYQ010002534">
    <property type="protein sequence ID" value="KAK4483853.1"/>
    <property type="molecule type" value="Genomic_DNA"/>
</dbReference>
<comment type="function">
    <text evidence="9">Acts as a Mg(2+) transporter. Can also transport other divalent cations such as Fe(2+), Sr(2+), Ba(2+), Mn(2+) and Co(2+) but to a much less extent than Mg(2+).</text>
</comment>
<evidence type="ECO:0000256" key="4">
    <source>
        <dbReference type="ARBA" id="ARBA00011738"/>
    </source>
</evidence>
<feature type="compositionally biased region" description="Polar residues" evidence="10">
    <location>
        <begin position="486"/>
        <end position="510"/>
    </location>
</feature>
<evidence type="ECO:0000256" key="11">
    <source>
        <dbReference type="SAM" id="Phobius"/>
    </source>
</evidence>
<feature type="compositionally biased region" description="Acidic residues" evidence="10">
    <location>
        <begin position="386"/>
        <end position="411"/>
    </location>
</feature>
<keyword evidence="5 11" id="KW-0812">Transmembrane</keyword>
<dbReference type="Pfam" id="PF11955">
    <property type="entry name" value="PORR"/>
    <property type="match status" value="1"/>
</dbReference>
<evidence type="ECO:0000256" key="8">
    <source>
        <dbReference type="ARBA" id="ARBA00023136"/>
    </source>
</evidence>
<dbReference type="InterPro" id="IPR037185">
    <property type="entry name" value="EmrE-like"/>
</dbReference>
<keyword evidence="8 11" id="KW-0472">Membrane</keyword>
<feature type="transmembrane region" description="Helical" evidence="11">
    <location>
        <begin position="799"/>
        <end position="823"/>
    </location>
</feature>
<dbReference type="InterPro" id="IPR021099">
    <property type="entry name" value="PORR_domain"/>
</dbReference>
<comment type="similarity">
    <text evidence="3">Belongs to the NIPA (TC 2.A.7) family.</text>
</comment>
<comment type="caution">
    <text evidence="13">The sequence shown here is derived from an EMBL/GenBank/DDBJ whole genome shotgun (WGS) entry which is preliminary data.</text>
</comment>
<feature type="transmembrane region" description="Helical" evidence="11">
    <location>
        <begin position="739"/>
        <end position="761"/>
    </location>
</feature>
<feature type="transmembrane region" description="Helical" evidence="11">
    <location>
        <begin position="923"/>
        <end position="940"/>
    </location>
</feature>
<gene>
    <name evidence="13" type="ORF">RD792_011062</name>
</gene>
<feature type="transmembrane region" description="Helical" evidence="11">
    <location>
        <begin position="709"/>
        <end position="733"/>
    </location>
</feature>
<protein>
    <recommendedName>
        <fullName evidence="12">PORR domain-containing protein</fullName>
    </recommendedName>
</protein>
<evidence type="ECO:0000259" key="12">
    <source>
        <dbReference type="Pfam" id="PF11955"/>
    </source>
</evidence>
<dbReference type="Proteomes" id="UP001291926">
    <property type="component" value="Unassembled WGS sequence"/>
</dbReference>
<comment type="subcellular location">
    <subcellularLocation>
        <location evidence="2">Early endosome</location>
    </subcellularLocation>
    <subcellularLocation>
        <location evidence="1">Membrane</location>
        <topology evidence="1">Multi-pass membrane protein</topology>
    </subcellularLocation>
</comment>
<keyword evidence="6" id="KW-0967">Endosome</keyword>
<evidence type="ECO:0000256" key="6">
    <source>
        <dbReference type="ARBA" id="ARBA00022753"/>
    </source>
</evidence>
<dbReference type="PANTHER" id="PTHR31476:SF16">
    <property type="entry name" value="F14O23.23 PROTEIN"/>
    <property type="match status" value="1"/>
</dbReference>
<evidence type="ECO:0000256" key="7">
    <source>
        <dbReference type="ARBA" id="ARBA00022989"/>
    </source>
</evidence>
<dbReference type="Pfam" id="PF05653">
    <property type="entry name" value="Mg_trans_NIPA"/>
    <property type="match status" value="2"/>
</dbReference>
<evidence type="ECO:0000313" key="13">
    <source>
        <dbReference type="EMBL" id="KAK4483853.1"/>
    </source>
</evidence>
<evidence type="ECO:0000313" key="14">
    <source>
        <dbReference type="Proteomes" id="UP001291926"/>
    </source>
</evidence>
<comment type="subunit">
    <text evidence="4">Homodimer.</text>
</comment>
<feature type="domain" description="PORR" evidence="12">
    <location>
        <begin position="33"/>
        <end position="347"/>
    </location>
</feature>
<feature type="transmembrane region" description="Helical" evidence="11">
    <location>
        <begin position="669"/>
        <end position="688"/>
    </location>
</feature>
<feature type="compositionally biased region" description="Polar residues" evidence="10">
    <location>
        <begin position="556"/>
        <end position="567"/>
    </location>
</feature>
<evidence type="ECO:0000256" key="1">
    <source>
        <dbReference type="ARBA" id="ARBA00004141"/>
    </source>
</evidence>
<name>A0ABR0D4X8_9LAMI</name>
<reference evidence="13 14" key="1">
    <citation type="journal article" date="2023" name="bioRxiv">
        <title>Genome report: Whole genome sequence and annotation of Penstemon davidsonii.</title>
        <authorList>
            <person name="Ostevik K.L."/>
            <person name="Alabady M."/>
            <person name="Zhang M."/>
            <person name="Rausher M.D."/>
        </authorList>
    </citation>
    <scope>NUCLEOTIDE SEQUENCE [LARGE SCALE GENOMIC DNA]</scope>
    <source>
        <strain evidence="13">DNT005</strain>
        <tissue evidence="13">Whole leaf</tissue>
    </source>
</reference>
<accession>A0ABR0D4X8</accession>
<keyword evidence="14" id="KW-1185">Reference proteome</keyword>
<proteinExistence type="inferred from homology"/>
<feature type="transmembrane region" description="Helical" evidence="11">
    <location>
        <begin position="768"/>
        <end position="787"/>
    </location>
</feature>